<accession>A0AAD4GYL0</accession>
<feature type="compositionally biased region" description="Basic and acidic residues" evidence="11">
    <location>
        <begin position="524"/>
        <end position="535"/>
    </location>
</feature>
<reference evidence="13" key="2">
    <citation type="submission" date="2020-02" db="EMBL/GenBank/DDBJ databases">
        <authorList>
            <person name="Gilchrist C.L.M."/>
            <person name="Chooi Y.-H."/>
        </authorList>
    </citation>
    <scope>NUCLEOTIDE SEQUENCE</scope>
    <source>
        <strain evidence="13">MST-FP2251</strain>
    </source>
</reference>
<dbReference type="GO" id="GO:0005737">
    <property type="term" value="C:cytoplasm"/>
    <property type="evidence" value="ECO:0007669"/>
    <property type="project" value="UniProtKB-SubCell"/>
</dbReference>
<comment type="caution">
    <text evidence="13">The sequence shown here is derived from an EMBL/GenBank/DDBJ whole genome shotgun (WGS) entry which is preliminary data.</text>
</comment>
<dbReference type="EMBL" id="VCAU01000011">
    <property type="protein sequence ID" value="KAF9892738.1"/>
    <property type="molecule type" value="Genomic_DNA"/>
</dbReference>
<dbReference type="Gene3D" id="3.10.580.10">
    <property type="entry name" value="CBS-domain"/>
    <property type="match status" value="2"/>
</dbReference>
<dbReference type="CDD" id="cd02205">
    <property type="entry name" value="CBS_pair_SF"/>
    <property type="match status" value="1"/>
</dbReference>
<comment type="function">
    <text evidence="1 9">Involved in DNA replication and cell separation.</text>
</comment>
<feature type="compositionally biased region" description="Low complexity" evidence="11">
    <location>
        <begin position="17"/>
        <end position="42"/>
    </location>
</feature>
<keyword evidence="14" id="KW-1185">Reference proteome</keyword>
<dbReference type="InterPro" id="IPR000644">
    <property type="entry name" value="CBS_dom"/>
</dbReference>
<dbReference type="SMART" id="SM00116">
    <property type="entry name" value="CBS"/>
    <property type="match status" value="2"/>
</dbReference>
<feature type="region of interest" description="Disordered" evidence="11">
    <location>
        <begin position="1"/>
        <end position="69"/>
    </location>
</feature>
<evidence type="ECO:0000313" key="14">
    <source>
        <dbReference type="Proteomes" id="UP001194746"/>
    </source>
</evidence>
<organism evidence="13 14">
    <name type="scientific">Aspergillus nanangensis</name>
    <dbReference type="NCBI Taxonomy" id="2582783"/>
    <lineage>
        <taxon>Eukaryota</taxon>
        <taxon>Fungi</taxon>
        <taxon>Dikarya</taxon>
        <taxon>Ascomycota</taxon>
        <taxon>Pezizomycotina</taxon>
        <taxon>Eurotiomycetes</taxon>
        <taxon>Eurotiomycetidae</taxon>
        <taxon>Eurotiales</taxon>
        <taxon>Aspergillaceae</taxon>
        <taxon>Aspergillus</taxon>
        <taxon>Aspergillus subgen. Circumdati</taxon>
    </lineage>
</organism>
<feature type="compositionally biased region" description="Low complexity" evidence="11">
    <location>
        <begin position="406"/>
        <end position="425"/>
    </location>
</feature>
<evidence type="ECO:0000256" key="7">
    <source>
        <dbReference type="ARBA" id="ARBA00022737"/>
    </source>
</evidence>
<dbReference type="Pfam" id="PF00571">
    <property type="entry name" value="CBS"/>
    <property type="match status" value="2"/>
</dbReference>
<dbReference type="PROSITE" id="PS51371">
    <property type="entry name" value="CBS"/>
    <property type="match status" value="2"/>
</dbReference>
<evidence type="ECO:0000256" key="5">
    <source>
        <dbReference type="ARBA" id="ARBA00020584"/>
    </source>
</evidence>
<evidence type="ECO:0000256" key="11">
    <source>
        <dbReference type="SAM" id="MobiDB-lite"/>
    </source>
</evidence>
<dbReference type="InterPro" id="IPR046342">
    <property type="entry name" value="CBS_dom_sf"/>
</dbReference>
<keyword evidence="6 9" id="KW-0963">Cytoplasm</keyword>
<feature type="domain" description="CBS" evidence="12">
    <location>
        <begin position="196"/>
        <end position="255"/>
    </location>
</feature>
<dbReference type="InterPro" id="IPR016711">
    <property type="entry name" value="Ssd23"/>
</dbReference>
<evidence type="ECO:0000256" key="6">
    <source>
        <dbReference type="ARBA" id="ARBA00022490"/>
    </source>
</evidence>
<feature type="region of interest" description="Disordered" evidence="11">
    <location>
        <begin position="498"/>
        <end position="535"/>
    </location>
</feature>
<dbReference type="GO" id="GO:0042149">
    <property type="term" value="P:cellular response to glucose starvation"/>
    <property type="evidence" value="ECO:0007669"/>
    <property type="project" value="UniProtKB-UniRule"/>
</dbReference>
<dbReference type="PIRSF" id="PIRSF018148">
    <property type="entry name" value="UCP018148_CBS_YBR214w"/>
    <property type="match status" value="1"/>
</dbReference>
<evidence type="ECO:0000256" key="4">
    <source>
        <dbReference type="ARBA" id="ARBA00014106"/>
    </source>
</evidence>
<dbReference type="GO" id="GO:0004865">
    <property type="term" value="F:protein serine/threonine phosphatase inhibitor activity"/>
    <property type="evidence" value="ECO:0007669"/>
    <property type="project" value="TreeGrafter"/>
</dbReference>
<evidence type="ECO:0000256" key="10">
    <source>
        <dbReference type="PROSITE-ProRule" id="PRU00703"/>
    </source>
</evidence>
<proteinExistence type="inferred from homology"/>
<feature type="region of interest" description="Disordered" evidence="11">
    <location>
        <begin position="386"/>
        <end position="459"/>
    </location>
</feature>
<evidence type="ECO:0000256" key="9">
    <source>
        <dbReference type="PIRNR" id="PIRNR018148"/>
    </source>
</evidence>
<feature type="domain" description="CBS" evidence="12">
    <location>
        <begin position="273"/>
        <end position="330"/>
    </location>
</feature>
<dbReference type="GO" id="GO:0030071">
    <property type="term" value="P:regulation of mitotic metaphase/anaphase transition"/>
    <property type="evidence" value="ECO:0007669"/>
    <property type="project" value="InterPro"/>
</dbReference>
<feature type="compositionally biased region" description="Polar residues" evidence="11">
    <location>
        <begin position="443"/>
        <end position="459"/>
    </location>
</feature>
<evidence type="ECO:0000313" key="13">
    <source>
        <dbReference type="EMBL" id="KAF9892738.1"/>
    </source>
</evidence>
<keyword evidence="8 10" id="KW-0129">CBS domain</keyword>
<dbReference type="AlphaFoldDB" id="A0AAD4GYL0"/>
<reference evidence="13" key="1">
    <citation type="journal article" date="2019" name="Beilstein J. Org. Chem.">
        <title>Nanangenines: drimane sesquiterpenoids as the dominant metabolite cohort of a novel Australian fungus, Aspergillus nanangensis.</title>
        <authorList>
            <person name="Lacey H.J."/>
            <person name="Gilchrist C.L.M."/>
            <person name="Crombie A."/>
            <person name="Kalaitzis J.A."/>
            <person name="Vuong D."/>
            <person name="Rutledge P.J."/>
            <person name="Turner P."/>
            <person name="Pitt J.I."/>
            <person name="Lacey E."/>
            <person name="Chooi Y.H."/>
            <person name="Piggott A.M."/>
        </authorList>
    </citation>
    <scope>NUCLEOTIDE SEQUENCE</scope>
    <source>
        <strain evidence="13">MST-FP2251</strain>
    </source>
</reference>
<dbReference type="InterPro" id="IPR050511">
    <property type="entry name" value="AMPK_gamma/SDS23_families"/>
</dbReference>
<sequence>MADRQPLDTVADHNNGSTVASSQSSTDSRSPSMRSQSLRLSSNHQHRQSFSESLRGAPGSPRSRRQPSLTQAAIQSLIDNPPAPNHVNPAFIGRDWREISIGELVSPDDLKFVDVDTGIEEATNLLIESAVPVLLIRETPQHKSAVGTFDYSDLNAYLLLAAGLTQPDEHTLASYEELARKAREGITIPLNDVKDLGRKEPMTTLPASASVMAAVETFGGGVHRILVVNEHNGQEVLGIFSQLRLVKFLWENGRSFPVVDQLYPQALHDLRIGSREVISINGDKPLCEALQVMNNEGISSIAVVDNHFNVVGNISTTDVKLLTRSSSLPLLRNTCTHFISVILSTRGLIDGKDSFPVFHVHPSSTLAHTVAKVVATKSHRLWVTDPLSPASSGPPTPSHSTVHIPLNSSVSSNSSSHSLSQTQLTQPPPSPPNPSAASPQLSHSTPHLSQPYLPTSVTSNGGLAPSIPVSALPGGHLSGRLVGVVSLTDILNLHARASGLSPADPTESRSRRRRSSSSSISVRRSGETGRELFGR</sequence>
<dbReference type="Proteomes" id="UP001194746">
    <property type="component" value="Unassembled WGS sequence"/>
</dbReference>
<comment type="similarity">
    <text evidence="3 9">Belongs to the SDS23 family.</text>
</comment>
<evidence type="ECO:0000256" key="3">
    <source>
        <dbReference type="ARBA" id="ARBA00006624"/>
    </source>
</evidence>
<evidence type="ECO:0000256" key="8">
    <source>
        <dbReference type="ARBA" id="ARBA00023122"/>
    </source>
</evidence>
<comment type="subcellular location">
    <subcellularLocation>
        <location evidence="2 9">Cytoplasm</location>
    </subcellularLocation>
</comment>
<dbReference type="PANTHER" id="PTHR13780">
    <property type="entry name" value="AMP-ACTIVATED PROTEIN KINASE, GAMMA REGULATORY SUBUNIT"/>
    <property type="match status" value="1"/>
</dbReference>
<keyword evidence="7" id="KW-0677">Repeat</keyword>
<evidence type="ECO:0000259" key="12">
    <source>
        <dbReference type="PROSITE" id="PS51371"/>
    </source>
</evidence>
<dbReference type="PANTHER" id="PTHR13780:SF36">
    <property type="entry name" value="CBS DOMAIN-CONTAINING PROTEIN"/>
    <property type="match status" value="1"/>
</dbReference>
<protein>
    <recommendedName>
        <fullName evidence="4">Protein SDS23</fullName>
    </recommendedName>
    <alternativeName>
        <fullName evidence="5">Protein sds23</fullName>
    </alternativeName>
</protein>
<name>A0AAD4GYL0_ASPNN</name>
<evidence type="ECO:0000256" key="1">
    <source>
        <dbReference type="ARBA" id="ARBA00002656"/>
    </source>
</evidence>
<dbReference type="SUPFAM" id="SSF54631">
    <property type="entry name" value="CBS-domain pair"/>
    <property type="match status" value="2"/>
</dbReference>
<evidence type="ECO:0000256" key="2">
    <source>
        <dbReference type="ARBA" id="ARBA00004496"/>
    </source>
</evidence>
<gene>
    <name evidence="13" type="primary">SDS23</name>
    <name evidence="13" type="ORF">FE257_001140</name>
</gene>